<feature type="transmembrane region" description="Helical" evidence="1">
    <location>
        <begin position="46"/>
        <end position="64"/>
    </location>
</feature>
<dbReference type="Proteomes" id="UP000177040">
    <property type="component" value="Unassembled WGS sequence"/>
</dbReference>
<name>A0A1F6N580_9BACT</name>
<keyword evidence="1" id="KW-0472">Membrane</keyword>
<dbReference type="EMBL" id="MFQH01000001">
    <property type="protein sequence ID" value="OGH78813.1"/>
    <property type="molecule type" value="Genomic_DNA"/>
</dbReference>
<evidence type="ECO:0000313" key="3">
    <source>
        <dbReference type="Proteomes" id="UP000177040"/>
    </source>
</evidence>
<evidence type="ECO:0000256" key="1">
    <source>
        <dbReference type="SAM" id="Phobius"/>
    </source>
</evidence>
<keyword evidence="1" id="KW-0812">Transmembrane</keyword>
<protein>
    <submittedName>
        <fullName evidence="2">Uncharacterized protein</fullName>
    </submittedName>
</protein>
<organism evidence="2 3">
    <name type="scientific">Candidatus Magasanikbacteria bacterium RIFCSPLOWO2_01_FULL_40_15</name>
    <dbReference type="NCBI Taxonomy" id="1798686"/>
    <lineage>
        <taxon>Bacteria</taxon>
        <taxon>Candidatus Magasanikiibacteriota</taxon>
    </lineage>
</organism>
<dbReference type="AlphaFoldDB" id="A0A1F6N580"/>
<evidence type="ECO:0000313" key="2">
    <source>
        <dbReference type="EMBL" id="OGH78813.1"/>
    </source>
</evidence>
<reference evidence="2 3" key="1">
    <citation type="journal article" date="2016" name="Nat. Commun.">
        <title>Thousands of microbial genomes shed light on interconnected biogeochemical processes in an aquifer system.</title>
        <authorList>
            <person name="Anantharaman K."/>
            <person name="Brown C.T."/>
            <person name="Hug L.A."/>
            <person name="Sharon I."/>
            <person name="Castelle C.J."/>
            <person name="Probst A.J."/>
            <person name="Thomas B.C."/>
            <person name="Singh A."/>
            <person name="Wilkins M.J."/>
            <person name="Karaoz U."/>
            <person name="Brodie E.L."/>
            <person name="Williams K.H."/>
            <person name="Hubbard S.S."/>
            <person name="Banfield J.F."/>
        </authorList>
    </citation>
    <scope>NUCLEOTIDE SEQUENCE [LARGE SCALE GENOMIC DNA]</scope>
</reference>
<comment type="caution">
    <text evidence="2">The sequence shown here is derived from an EMBL/GenBank/DDBJ whole genome shotgun (WGS) entry which is preliminary data.</text>
</comment>
<keyword evidence="1" id="KW-1133">Transmembrane helix</keyword>
<proteinExistence type="predicted"/>
<sequence>MWRDELIKNKVYLSTYQNDPNLLKDAEMLNLAIEERRKIISKEGKYVGIRGILNIAHLLLFSALTKKSISSDPDTILLIEVTSTGGNDWAKLEDKLNDYTLGYPELRGKWKKLYAVFPEKNIQLFK</sequence>
<accession>A0A1F6N580</accession>
<gene>
    <name evidence="2" type="ORF">A2983_00560</name>
</gene>